<keyword evidence="3" id="KW-1185">Reference proteome</keyword>
<dbReference type="AlphaFoldDB" id="A0AA38RHH4"/>
<reference evidence="2" key="1">
    <citation type="submission" date="2022-07" db="EMBL/GenBank/DDBJ databases">
        <title>Fungi with potential for degradation of polypropylene.</title>
        <authorList>
            <person name="Gostincar C."/>
        </authorList>
    </citation>
    <scope>NUCLEOTIDE SEQUENCE</scope>
    <source>
        <strain evidence="2">EXF-13308</strain>
    </source>
</reference>
<evidence type="ECO:0000256" key="1">
    <source>
        <dbReference type="SAM" id="Phobius"/>
    </source>
</evidence>
<protein>
    <submittedName>
        <fullName evidence="2">DUF3712 domain protein</fullName>
    </submittedName>
</protein>
<dbReference type="PANTHER" id="PTHR35895:SF1">
    <property type="entry name" value="LIPID-BINDING SERUM GLYCOPROTEIN C-TERMINAL DOMAIN-CONTAINING PROTEIN"/>
    <property type="match status" value="1"/>
</dbReference>
<proteinExistence type="predicted"/>
<keyword evidence="1" id="KW-0812">Transmembrane</keyword>
<dbReference type="Pfam" id="PF12505">
    <property type="entry name" value="DUF3712"/>
    <property type="match status" value="1"/>
</dbReference>
<comment type="caution">
    <text evidence="2">The sequence shown here is derived from an EMBL/GenBank/DDBJ whole genome shotgun (WGS) entry which is preliminary data.</text>
</comment>
<dbReference type="EMBL" id="JANBVO010000032">
    <property type="protein sequence ID" value="KAJ9137880.1"/>
    <property type="molecule type" value="Genomic_DNA"/>
</dbReference>
<gene>
    <name evidence="2" type="ORF">NKR23_g8832</name>
</gene>
<accession>A0AA38RHH4</accession>
<evidence type="ECO:0000313" key="2">
    <source>
        <dbReference type="EMBL" id="KAJ9137880.1"/>
    </source>
</evidence>
<dbReference type="InterPro" id="IPR022185">
    <property type="entry name" value="DUF3712"/>
</dbReference>
<dbReference type="GO" id="GO:0000329">
    <property type="term" value="C:fungal-type vacuole membrane"/>
    <property type="evidence" value="ECO:0007669"/>
    <property type="project" value="InterPro"/>
</dbReference>
<keyword evidence="1" id="KW-1133">Transmembrane helix</keyword>
<dbReference type="PANTHER" id="PTHR35895">
    <property type="entry name" value="CHROMOSOME 16, WHOLE GENOME SHOTGUN SEQUENCE"/>
    <property type="match status" value="1"/>
</dbReference>
<dbReference type="InterPro" id="IPR046368">
    <property type="entry name" value="Tag1"/>
</dbReference>
<sequence length="346" mass="38493">MSDYEKNEEVPQLSQRESISEKSKKSSFKRHCARFWWAHLIAFIIIVVVVVCLIIFVGVPKIAQKKINEAKLTLQGIVVRNTQTQNFTMSINSTITTDGSQHATIDPFEGVMYLEDWAPQTPFATVMFPETNSNKLQAVNVTTQFVPILDLNAFTVFNTWLLVNESLRVTVKGHTKIKVRGISKKFGVNFKKTITMPGLSNFNGTTVPESTISLEADENGDNFKGTVTIPNRSLVTFDVGNASFHNYLLGEEIGTVYIDNMLLLPGYNNYSMHANISQMPVLTAIQEKPYCSDGILPFELRGKTVVNNGQPLSYYADALGSTNQSVPIDIGYDLQKDLNITVTCSS</sequence>
<organism evidence="2 3">
    <name type="scientific">Pleurostoma richardsiae</name>
    <dbReference type="NCBI Taxonomy" id="41990"/>
    <lineage>
        <taxon>Eukaryota</taxon>
        <taxon>Fungi</taxon>
        <taxon>Dikarya</taxon>
        <taxon>Ascomycota</taxon>
        <taxon>Pezizomycotina</taxon>
        <taxon>Sordariomycetes</taxon>
        <taxon>Sordariomycetidae</taxon>
        <taxon>Calosphaeriales</taxon>
        <taxon>Pleurostomataceae</taxon>
        <taxon>Pleurostoma</taxon>
    </lineage>
</organism>
<keyword evidence="1" id="KW-0472">Membrane</keyword>
<dbReference type="Proteomes" id="UP001174694">
    <property type="component" value="Unassembled WGS sequence"/>
</dbReference>
<evidence type="ECO:0000313" key="3">
    <source>
        <dbReference type="Proteomes" id="UP001174694"/>
    </source>
</evidence>
<feature type="transmembrane region" description="Helical" evidence="1">
    <location>
        <begin position="35"/>
        <end position="59"/>
    </location>
</feature>
<name>A0AA38RHH4_9PEZI</name>